<evidence type="ECO:0000256" key="6">
    <source>
        <dbReference type="ARBA" id="ARBA00025010"/>
    </source>
</evidence>
<evidence type="ECO:0000256" key="4">
    <source>
        <dbReference type="ARBA" id="ARBA00022753"/>
    </source>
</evidence>
<evidence type="ECO:0000313" key="11">
    <source>
        <dbReference type="Proteomes" id="UP000286415"/>
    </source>
</evidence>
<keyword evidence="5 7" id="KW-0653">Protein transport</keyword>
<protein>
    <submittedName>
        <fullName evidence="10">Vacuolar protein sorting-associated protein 37C</fullName>
    </submittedName>
</protein>
<dbReference type="GO" id="GO:0043162">
    <property type="term" value="P:ubiquitin-dependent protein catabolic process via the multivesicular body sorting pathway"/>
    <property type="evidence" value="ECO:0007669"/>
    <property type="project" value="TreeGrafter"/>
</dbReference>
<dbReference type="GO" id="GO:0031902">
    <property type="term" value="C:late endosome membrane"/>
    <property type="evidence" value="ECO:0007669"/>
    <property type="project" value="UniProtKB-SubCell"/>
</dbReference>
<reference evidence="10 11" key="1">
    <citation type="journal article" date="2018" name="Biotechnol. Adv.">
        <title>Improved genomic resources and new bioinformatic workflow for the carcinogenic parasite Clonorchis sinensis: Biotechnological implications.</title>
        <authorList>
            <person name="Wang D."/>
            <person name="Korhonen P.K."/>
            <person name="Gasser R.B."/>
            <person name="Young N.D."/>
        </authorList>
    </citation>
    <scope>NUCLEOTIDE SEQUENCE [LARGE SCALE GENOMIC DNA]</scope>
    <source>
        <strain evidence="10">Cs-k2</strain>
    </source>
</reference>
<keyword evidence="3 7" id="KW-0813">Transport</keyword>
<comment type="caution">
    <text evidence="10">The sequence shown here is derived from an EMBL/GenBank/DDBJ whole genome shotgun (WGS) entry which is preliminary data.</text>
</comment>
<comment type="similarity">
    <text evidence="2">Belongs to the VPS37 family.</text>
</comment>
<dbReference type="GO" id="GO:0006623">
    <property type="term" value="P:protein targeting to vacuole"/>
    <property type="evidence" value="ECO:0007669"/>
    <property type="project" value="TreeGrafter"/>
</dbReference>
<dbReference type="PROSITE" id="PS51314">
    <property type="entry name" value="VPS37_C"/>
    <property type="match status" value="1"/>
</dbReference>
<dbReference type="Proteomes" id="UP000286415">
    <property type="component" value="Unassembled WGS sequence"/>
</dbReference>
<comment type="subcellular location">
    <subcellularLocation>
        <location evidence="1">Late endosome membrane</location>
        <topology evidence="1">Peripheral membrane protein</topology>
    </subcellularLocation>
</comment>
<evidence type="ECO:0000256" key="1">
    <source>
        <dbReference type="ARBA" id="ARBA00004633"/>
    </source>
</evidence>
<name>A0A8T1MS35_CLOSI</name>
<reference evidence="10 11" key="2">
    <citation type="journal article" date="2021" name="Genomics">
        <title>High-quality reference genome for Clonorchis sinensis.</title>
        <authorList>
            <person name="Young N.D."/>
            <person name="Stroehlein A.J."/>
            <person name="Kinkar L."/>
            <person name="Wang T."/>
            <person name="Sohn W.M."/>
            <person name="Chang B.C.H."/>
            <person name="Kaur P."/>
            <person name="Weisz D."/>
            <person name="Dudchenko O."/>
            <person name="Aiden E.L."/>
            <person name="Korhonen P.K."/>
            <person name="Gasser R.B."/>
        </authorList>
    </citation>
    <scope>NUCLEOTIDE SEQUENCE [LARGE SCALE GENOMIC DNA]</scope>
    <source>
        <strain evidence="10">Cs-k2</strain>
    </source>
</reference>
<dbReference type="PANTHER" id="PTHR13678:SF2">
    <property type="entry name" value="VACUOLAR PROTEIN SORTING-ASSOCIATED PROTEIN 37A"/>
    <property type="match status" value="1"/>
</dbReference>
<accession>A0A8T1MS35</accession>
<proteinExistence type="inferred from homology"/>
<dbReference type="Pfam" id="PF07200">
    <property type="entry name" value="Mod_r"/>
    <property type="match status" value="1"/>
</dbReference>
<dbReference type="InterPro" id="IPR009851">
    <property type="entry name" value="Mod_r"/>
</dbReference>
<evidence type="ECO:0000313" key="10">
    <source>
        <dbReference type="EMBL" id="KAG5451748.1"/>
    </source>
</evidence>
<comment type="function">
    <text evidence="6">Component of the ESCRT-I complex, a regulator of vesicular trafficking process. Required for the sorting of endocytic ubiquitinated cargos into multivesicular bodies. May be involved in cell growth and differentiation.</text>
</comment>
<dbReference type="EMBL" id="NIRI02000042">
    <property type="protein sequence ID" value="KAG5451748.1"/>
    <property type="molecule type" value="Genomic_DNA"/>
</dbReference>
<organism evidence="10 11">
    <name type="scientific">Clonorchis sinensis</name>
    <name type="common">Chinese liver fluke</name>
    <dbReference type="NCBI Taxonomy" id="79923"/>
    <lineage>
        <taxon>Eukaryota</taxon>
        <taxon>Metazoa</taxon>
        <taxon>Spiralia</taxon>
        <taxon>Lophotrochozoa</taxon>
        <taxon>Platyhelminthes</taxon>
        <taxon>Trematoda</taxon>
        <taxon>Digenea</taxon>
        <taxon>Opisthorchiida</taxon>
        <taxon>Opisthorchiata</taxon>
        <taxon>Opisthorchiidae</taxon>
        <taxon>Clonorchis</taxon>
    </lineage>
</organism>
<evidence type="ECO:0000259" key="9">
    <source>
        <dbReference type="PROSITE" id="PS51314"/>
    </source>
</evidence>
<keyword evidence="4" id="KW-0967">Endosome</keyword>
<dbReference type="GO" id="GO:0006612">
    <property type="term" value="P:protein targeting to membrane"/>
    <property type="evidence" value="ECO:0007669"/>
    <property type="project" value="TreeGrafter"/>
</dbReference>
<evidence type="ECO:0000256" key="5">
    <source>
        <dbReference type="ARBA" id="ARBA00022927"/>
    </source>
</evidence>
<dbReference type="AlphaFoldDB" id="A0A8T1MS35"/>
<evidence type="ECO:0000256" key="8">
    <source>
        <dbReference type="SAM" id="MobiDB-lite"/>
    </source>
</evidence>
<sequence length="212" mass="24048">MAFNLGLPSFPCNGVEPSFEIDSKLDRMSFAQLSQLLNDSEKIKKLAEETSEVVRLISLKEAGMEENKKLAEANQSLETSFLLQRTELGNAYSEVLKAKSRYQELRSKIDAVKAKYAPDTIWALMMTKKCETEEQSKNLTREFMDAKIDMDTFLEKYIPLREVYNERTFKVEKLAQKITRNLPVSSSRPQLSRPPGSLSDPAGFSGAAYPKF</sequence>
<dbReference type="OrthoDB" id="10004364at2759"/>
<dbReference type="PANTHER" id="PTHR13678">
    <property type="entry name" value="VACUOLAR PROTEIN SORTING-ASSOCIATED PROTEIN 37"/>
    <property type="match status" value="1"/>
</dbReference>
<gene>
    <name evidence="10" type="ORF">CSKR_201508</name>
</gene>
<feature type="domain" description="VPS37 C-terminal" evidence="9">
    <location>
        <begin position="99"/>
        <end position="188"/>
    </location>
</feature>
<evidence type="ECO:0000256" key="3">
    <source>
        <dbReference type="ARBA" id="ARBA00022448"/>
    </source>
</evidence>
<keyword evidence="11" id="KW-1185">Reference proteome</keyword>
<feature type="region of interest" description="Disordered" evidence="8">
    <location>
        <begin position="182"/>
        <end position="212"/>
    </location>
</feature>
<evidence type="ECO:0000256" key="7">
    <source>
        <dbReference type="PROSITE-ProRule" id="PRU00646"/>
    </source>
</evidence>
<dbReference type="GO" id="GO:0000813">
    <property type="term" value="C:ESCRT I complex"/>
    <property type="evidence" value="ECO:0007669"/>
    <property type="project" value="TreeGrafter"/>
</dbReference>
<evidence type="ECO:0000256" key="2">
    <source>
        <dbReference type="ARBA" id="ARBA00007617"/>
    </source>
</evidence>